<evidence type="ECO:0000313" key="5">
    <source>
        <dbReference type="EMBL" id="KAK5882736.1"/>
    </source>
</evidence>
<dbReference type="GO" id="GO:2000042">
    <property type="term" value="P:negative regulation of double-strand break repair via homologous recombination"/>
    <property type="evidence" value="ECO:0007669"/>
    <property type="project" value="TreeGrafter"/>
</dbReference>
<feature type="compositionally biased region" description="Basic and acidic residues" evidence="2">
    <location>
        <begin position="61"/>
        <end position="86"/>
    </location>
</feature>
<dbReference type="GO" id="GO:0071360">
    <property type="term" value="P:cellular response to exogenous dsRNA"/>
    <property type="evidence" value="ECO:0007669"/>
    <property type="project" value="TreeGrafter"/>
</dbReference>
<dbReference type="GO" id="GO:0035861">
    <property type="term" value="C:site of double-strand break"/>
    <property type="evidence" value="ECO:0007669"/>
    <property type="project" value="TreeGrafter"/>
</dbReference>
<dbReference type="SMART" id="SM01265">
    <property type="entry name" value="Mab-21"/>
    <property type="match status" value="1"/>
</dbReference>
<dbReference type="Pfam" id="PF03281">
    <property type="entry name" value="Mab-21"/>
    <property type="match status" value="1"/>
</dbReference>
<evidence type="ECO:0000259" key="4">
    <source>
        <dbReference type="Pfam" id="PF20266"/>
    </source>
</evidence>
<dbReference type="GO" id="GO:0005829">
    <property type="term" value="C:cytosol"/>
    <property type="evidence" value="ECO:0007669"/>
    <property type="project" value="TreeGrafter"/>
</dbReference>
<dbReference type="GO" id="GO:0003690">
    <property type="term" value="F:double-stranded DNA binding"/>
    <property type="evidence" value="ECO:0007669"/>
    <property type="project" value="TreeGrafter"/>
</dbReference>
<dbReference type="AlphaFoldDB" id="A0AAN8BDA7"/>
<keyword evidence="6" id="KW-1185">Reference proteome</keyword>
<evidence type="ECO:0008006" key="7">
    <source>
        <dbReference type="Google" id="ProtNLM"/>
    </source>
</evidence>
<evidence type="ECO:0000256" key="2">
    <source>
        <dbReference type="SAM" id="MobiDB-lite"/>
    </source>
</evidence>
<dbReference type="PANTHER" id="PTHR10656:SF35">
    <property type="entry name" value="CYCLIC GMP-AMP SYNTHASE"/>
    <property type="match status" value="1"/>
</dbReference>
<feature type="domain" description="Mab-21-like HhH/H2TH-like" evidence="4">
    <location>
        <begin position="430"/>
        <end position="528"/>
    </location>
</feature>
<dbReference type="GO" id="GO:0002218">
    <property type="term" value="P:activation of innate immune response"/>
    <property type="evidence" value="ECO:0007669"/>
    <property type="project" value="TreeGrafter"/>
</dbReference>
<evidence type="ECO:0000313" key="6">
    <source>
        <dbReference type="Proteomes" id="UP001335648"/>
    </source>
</evidence>
<dbReference type="GO" id="GO:0002230">
    <property type="term" value="P:positive regulation of defense response to virus by host"/>
    <property type="evidence" value="ECO:0007669"/>
    <property type="project" value="TreeGrafter"/>
</dbReference>
<feature type="compositionally biased region" description="Basic and acidic residues" evidence="2">
    <location>
        <begin position="11"/>
        <end position="54"/>
    </location>
</feature>
<dbReference type="FunFam" id="1.10.1410.40:FF:000007">
    <property type="entry name" value="Cyclic GMP-AMP synthase"/>
    <property type="match status" value="1"/>
</dbReference>
<organism evidence="5 6">
    <name type="scientific">Champsocephalus esox</name>
    <name type="common">pike icefish</name>
    <dbReference type="NCBI Taxonomy" id="159716"/>
    <lineage>
        <taxon>Eukaryota</taxon>
        <taxon>Metazoa</taxon>
        <taxon>Chordata</taxon>
        <taxon>Craniata</taxon>
        <taxon>Vertebrata</taxon>
        <taxon>Euteleostomi</taxon>
        <taxon>Actinopterygii</taxon>
        <taxon>Neopterygii</taxon>
        <taxon>Teleostei</taxon>
        <taxon>Neoteleostei</taxon>
        <taxon>Acanthomorphata</taxon>
        <taxon>Eupercaria</taxon>
        <taxon>Perciformes</taxon>
        <taxon>Notothenioidei</taxon>
        <taxon>Channichthyidae</taxon>
        <taxon>Champsocephalus</taxon>
    </lineage>
</organism>
<dbReference type="Gene3D" id="1.10.1410.40">
    <property type="match status" value="1"/>
</dbReference>
<evidence type="ECO:0000259" key="3">
    <source>
        <dbReference type="Pfam" id="PF03281"/>
    </source>
</evidence>
<dbReference type="Gene3D" id="3.30.460.90">
    <property type="match status" value="1"/>
</dbReference>
<dbReference type="InterPro" id="IPR046906">
    <property type="entry name" value="Mab-21_HhH/H2TH-like"/>
</dbReference>
<proteinExistence type="inferred from homology"/>
<dbReference type="GO" id="GO:0038001">
    <property type="term" value="P:paracrine signaling"/>
    <property type="evidence" value="ECO:0007669"/>
    <property type="project" value="TreeGrafter"/>
</dbReference>
<dbReference type="GO" id="GO:0003682">
    <property type="term" value="F:chromatin binding"/>
    <property type="evidence" value="ECO:0007669"/>
    <property type="project" value="TreeGrafter"/>
</dbReference>
<dbReference type="GO" id="GO:0061501">
    <property type="term" value="F:2',3'-cyclic GMP-AMP synthase activity"/>
    <property type="evidence" value="ECO:0007669"/>
    <property type="project" value="TreeGrafter"/>
</dbReference>
<dbReference type="EMBL" id="JAULUE010002062">
    <property type="protein sequence ID" value="KAK5882736.1"/>
    <property type="molecule type" value="Genomic_DNA"/>
</dbReference>
<dbReference type="Proteomes" id="UP001335648">
    <property type="component" value="Unassembled WGS sequence"/>
</dbReference>
<dbReference type="GO" id="GO:0006974">
    <property type="term" value="P:DNA damage response"/>
    <property type="evidence" value="ECO:0007669"/>
    <property type="project" value="TreeGrafter"/>
</dbReference>
<protein>
    <recommendedName>
        <fullName evidence="7">Cyclic GMP-AMP synthase</fullName>
    </recommendedName>
</protein>
<dbReference type="GO" id="GO:0005634">
    <property type="term" value="C:nucleus"/>
    <property type="evidence" value="ECO:0007669"/>
    <property type="project" value="TreeGrafter"/>
</dbReference>
<feature type="region of interest" description="Disordered" evidence="2">
    <location>
        <begin position="1"/>
        <end position="143"/>
    </location>
</feature>
<evidence type="ECO:0000256" key="1">
    <source>
        <dbReference type="ARBA" id="ARBA00008307"/>
    </source>
</evidence>
<dbReference type="PANTHER" id="PTHR10656">
    <property type="entry name" value="CELL FATE DETERMINING PROTEIN MAB21-RELATED"/>
    <property type="match status" value="1"/>
</dbReference>
<accession>A0AAN8BDA7</accession>
<feature type="domain" description="Mab-21-like nucleotidyltransferase" evidence="3">
    <location>
        <begin position="235"/>
        <end position="414"/>
    </location>
</feature>
<comment type="caution">
    <text evidence="5">The sequence shown here is derived from an EMBL/GenBank/DDBJ whole genome shotgun (WGS) entry which is preliminary data.</text>
</comment>
<reference evidence="5 6" key="1">
    <citation type="journal article" date="2023" name="Mol. Biol. Evol.">
        <title>Genomics of Secondarily Temperate Adaptation in the Only Non-Antarctic Icefish.</title>
        <authorList>
            <person name="Rivera-Colon A.G."/>
            <person name="Rayamajhi N."/>
            <person name="Minhas B.F."/>
            <person name="Madrigal G."/>
            <person name="Bilyk K.T."/>
            <person name="Yoon V."/>
            <person name="Hune M."/>
            <person name="Gregory S."/>
            <person name="Cheng C.H.C."/>
            <person name="Catchen J.M."/>
        </authorList>
    </citation>
    <scope>NUCLEOTIDE SEQUENCE [LARGE SCALE GENOMIC DNA]</scope>
    <source>
        <strain evidence="5">JC2023a</strain>
    </source>
</reference>
<gene>
    <name evidence="5" type="ORF">CesoFtcFv8_021290</name>
</gene>
<dbReference type="InterPro" id="IPR046903">
    <property type="entry name" value="Mab-21-like_nuc_Trfase"/>
</dbReference>
<dbReference type="GO" id="GO:0032481">
    <property type="term" value="P:positive regulation of type I interferon production"/>
    <property type="evidence" value="ECO:0007669"/>
    <property type="project" value="TreeGrafter"/>
</dbReference>
<sequence>MTGRGRTCKAKSPDPKCAKSKSKPEEMKHESPPRCTRKDFKEEKQKGATKEQKPKVQKKTSSTDEKPSAQSIRKEKTTTHFTEEVSKQQSTPADNKTAPVTKSKKMQPKGTTEDSPKTTKEQKCVGKEKSLGPSREEKTKVQPEDIKTAKTCTAKDNIPETKMQPVRPKENPKADRCEGKVDTILSTTLDKLRIKRDEKSYTSRVVNELVDAILLHLKHNTQCFKEAEPLRTGSYYENLKISNPDEFDVMVAIPVDRVDVSPFGDDGAFYSVELKRGNSHLKRFEESSTLSASKMLDKFRAEVKECAKKYTEWEVTRKKKGCPAVTLIRTVQSVTVSLDIVLSLVVKSSWPSFTKEGLQIDSWLGTKVKREYKWQPYYLVPKFEGTGTEEKDGVLAKDTWRVSFSHVEKAILKNHGSQKTCCEKEGERCCRKDCLKLLKHLLSLLKENNSFEKFCSYHAKTTLLHACCSRTKDTDWRASSLSQCFSLLLEDFVSHLEEGILNNFFIPTQNLLSSLSRNKCKSLARCIREECDKGFPIFK</sequence>
<name>A0AAN8BDA7_9TELE</name>
<dbReference type="Pfam" id="PF20266">
    <property type="entry name" value="Mab-21_C"/>
    <property type="match status" value="1"/>
</dbReference>
<feature type="compositionally biased region" description="Basic and acidic residues" evidence="2">
    <location>
        <begin position="111"/>
        <end position="143"/>
    </location>
</feature>
<dbReference type="InterPro" id="IPR024810">
    <property type="entry name" value="MAB21L/cGLR"/>
</dbReference>
<comment type="similarity">
    <text evidence="1">Belongs to the mab-21 family.</text>
</comment>
<feature type="compositionally biased region" description="Polar residues" evidence="2">
    <location>
        <begin position="87"/>
        <end position="100"/>
    </location>
</feature>